<dbReference type="EMBL" id="VJOO01000061">
    <property type="protein sequence ID" value="TSE33603.1"/>
    <property type="molecule type" value="Genomic_DNA"/>
</dbReference>
<sequence length="42" mass="4890">MAQRAVQQRGLSIRAACQAFRISQACYRYEARRDTEDEEIAQ</sequence>
<comment type="caution">
    <text evidence="1">The sequence shown here is derived from an EMBL/GenBank/DDBJ whole genome shotgun (WGS) entry which is preliminary data.</text>
</comment>
<evidence type="ECO:0008006" key="3">
    <source>
        <dbReference type="Google" id="ProtNLM"/>
    </source>
</evidence>
<proteinExistence type="predicted"/>
<organism evidence="1 2">
    <name type="scientific">Tepidimonas fonticaldi</name>
    <dbReference type="NCBI Taxonomy" id="1101373"/>
    <lineage>
        <taxon>Bacteria</taxon>
        <taxon>Pseudomonadati</taxon>
        <taxon>Pseudomonadota</taxon>
        <taxon>Betaproteobacteria</taxon>
        <taxon>Burkholderiales</taxon>
        <taxon>Tepidimonas</taxon>
    </lineage>
</organism>
<dbReference type="Proteomes" id="UP000316388">
    <property type="component" value="Unassembled WGS sequence"/>
</dbReference>
<reference evidence="1 2" key="1">
    <citation type="submission" date="2019-07" db="EMBL/GenBank/DDBJ databases">
        <title>Tepidimonas fonticaldi AT-A2 draft genome.</title>
        <authorList>
            <person name="Da Costa M.S."/>
            <person name="Froufe H.J.C."/>
            <person name="Egas C."/>
            <person name="Albuquerque L."/>
        </authorList>
    </citation>
    <scope>NUCLEOTIDE SEQUENCE [LARGE SCALE GENOMIC DNA]</scope>
    <source>
        <strain evidence="1 2">AT-A2</strain>
    </source>
</reference>
<evidence type="ECO:0000313" key="2">
    <source>
        <dbReference type="Proteomes" id="UP000316388"/>
    </source>
</evidence>
<evidence type="ECO:0000313" key="1">
    <source>
        <dbReference type="EMBL" id="TSE33603.1"/>
    </source>
</evidence>
<dbReference type="AlphaFoldDB" id="A0A554XCP9"/>
<name>A0A554XCP9_9BURK</name>
<gene>
    <name evidence="1" type="ORF">Tfont_02783</name>
</gene>
<accession>A0A554XCP9</accession>
<protein>
    <recommendedName>
        <fullName evidence="3">Transposase</fullName>
    </recommendedName>
</protein>